<feature type="transmembrane region" description="Helical" evidence="7">
    <location>
        <begin position="183"/>
        <end position="202"/>
    </location>
</feature>
<keyword evidence="3" id="KW-1003">Cell membrane</keyword>
<dbReference type="PANTHER" id="PTHR33406:SF11">
    <property type="entry name" value="MEMBRANE PROTEIN SCO6666-RELATED"/>
    <property type="match status" value="1"/>
</dbReference>
<dbReference type="Pfam" id="PF03176">
    <property type="entry name" value="MMPL"/>
    <property type="match status" value="2"/>
</dbReference>
<comment type="subcellular location">
    <subcellularLocation>
        <location evidence="1">Cell membrane</location>
        <topology evidence="1">Multi-pass membrane protein</topology>
    </subcellularLocation>
</comment>
<keyword evidence="5 7" id="KW-1133">Transmembrane helix</keyword>
<evidence type="ECO:0000256" key="1">
    <source>
        <dbReference type="ARBA" id="ARBA00004651"/>
    </source>
</evidence>
<dbReference type="GO" id="GO:0005886">
    <property type="term" value="C:plasma membrane"/>
    <property type="evidence" value="ECO:0007669"/>
    <property type="project" value="UniProtKB-SubCell"/>
</dbReference>
<feature type="domain" description="SSD" evidence="8">
    <location>
        <begin position="210"/>
        <end position="337"/>
    </location>
</feature>
<dbReference type="InterPro" id="IPR050545">
    <property type="entry name" value="Mycobact_MmpL"/>
</dbReference>
<dbReference type="Proteomes" id="UP000189777">
    <property type="component" value="Unassembled WGS sequence"/>
</dbReference>
<evidence type="ECO:0000313" key="10">
    <source>
        <dbReference type="Proteomes" id="UP000189777"/>
    </source>
</evidence>
<dbReference type="RefSeq" id="WP_245806826.1">
    <property type="nucleotide sequence ID" value="NZ_FUZQ01000001.1"/>
</dbReference>
<keyword evidence="4 7" id="KW-0812">Transmembrane</keyword>
<evidence type="ECO:0000256" key="6">
    <source>
        <dbReference type="ARBA" id="ARBA00023136"/>
    </source>
</evidence>
<dbReference type="PANTHER" id="PTHR33406">
    <property type="entry name" value="MEMBRANE PROTEIN MJ1562-RELATED"/>
    <property type="match status" value="1"/>
</dbReference>
<evidence type="ECO:0000256" key="4">
    <source>
        <dbReference type="ARBA" id="ARBA00022692"/>
    </source>
</evidence>
<feature type="transmembrane region" description="Helical" evidence="7">
    <location>
        <begin position="563"/>
        <end position="584"/>
    </location>
</feature>
<gene>
    <name evidence="9" type="ORF">SAMN04324258_0014</name>
</gene>
<accession>A0A1T5I6L6</accession>
<evidence type="ECO:0000256" key="2">
    <source>
        <dbReference type="ARBA" id="ARBA00010157"/>
    </source>
</evidence>
<reference evidence="9 10" key="1">
    <citation type="submission" date="2017-02" db="EMBL/GenBank/DDBJ databases">
        <authorList>
            <person name="Peterson S.W."/>
        </authorList>
    </citation>
    <scope>NUCLEOTIDE SEQUENCE [LARGE SCALE GENOMIC DNA]</scope>
    <source>
        <strain evidence="9 10">DSM 21481</strain>
    </source>
</reference>
<evidence type="ECO:0000256" key="3">
    <source>
        <dbReference type="ARBA" id="ARBA00022475"/>
    </source>
</evidence>
<evidence type="ECO:0000256" key="7">
    <source>
        <dbReference type="SAM" id="Phobius"/>
    </source>
</evidence>
<dbReference type="Gene3D" id="1.20.1640.10">
    <property type="entry name" value="Multidrug efflux transporter AcrB transmembrane domain"/>
    <property type="match status" value="2"/>
</dbReference>
<sequence length="746" mass="76335">MLENLARTVSRRPRGVVALSCLVFLALTAVAAGVVDALSLNRYEAPGSESLAAREALAASGRGSPNVAVLVEPAAGDPARIDDPAVATAARDLARGLEAVPGVGDVWSAWEDGAPDTLASDDRTAGLVLAWAPGDADQVRGTVLPAIEERVLAAVPQDGPVTATLGGGDQVFRVVADQARTDFLRAELVVIPLVGLLLWAVYRRLGVALVTLATGVLAVVGTLAALRGMAAVTEISTFASNIALVMGIGLGVDYGLFMVYRFREELTAGVDVRGAVRQAVRVAGRTIAFSGLTVGAALAVLLVFPFPFLSSFAYAGIAVVLSALLASLVFLPAALTLLGRRVLSRGAPPDGAFWRRTVERVTARPLAWGGAGLAVLVLLGAPALGVSFGAPDDRVLPTGSPVRAMYDTIRADFRTEEADALQVVLPDADAADDESVAAFAARLSGLPGVERVDSAVGSSAGGEAAVPSGADAASRFALADGGTWLSVLPTGQTLADDPTGLVATVRATAPPPALGAALVGGYPADLTDYRDGVAERLPLVAALVVVVTLLVLFAMTGSVVVPAIAGLLNVLSLAVMFGVLVAGFQDGLLSGILGFEATGTIEPSIPLLMFCIAYGLSMDYQVFLLSRVQEDYLRTGDALGAVPRGVGRSAPLVTAAAVILAASFAVYATSGITFLQQLGIGMAVAVLVDATVVRGVLLPAALSLAGDVAWWSPAPLRRLARRWRLGEAGPPADERVPVPDLVGGRA</sequence>
<feature type="transmembrane region" description="Helical" evidence="7">
    <location>
        <begin position="312"/>
        <end position="338"/>
    </location>
</feature>
<feature type="transmembrane region" description="Helical" evidence="7">
    <location>
        <begin position="282"/>
        <end position="306"/>
    </location>
</feature>
<feature type="transmembrane region" description="Helical" evidence="7">
    <location>
        <begin position="537"/>
        <end position="556"/>
    </location>
</feature>
<dbReference type="AlphaFoldDB" id="A0A1T5I6L6"/>
<evidence type="ECO:0000259" key="8">
    <source>
        <dbReference type="PROSITE" id="PS50156"/>
    </source>
</evidence>
<dbReference type="SUPFAM" id="SSF82866">
    <property type="entry name" value="Multidrug efflux transporter AcrB transmembrane domain"/>
    <property type="match status" value="2"/>
</dbReference>
<dbReference type="InterPro" id="IPR000731">
    <property type="entry name" value="SSD"/>
</dbReference>
<name>A0A1T5I6L6_9MICO</name>
<feature type="transmembrane region" description="Helical" evidence="7">
    <location>
        <begin position="695"/>
        <end position="714"/>
    </location>
</feature>
<organism evidence="9 10">
    <name type="scientific">Krasilnikoviella flava</name>
    <dbReference type="NCBI Taxonomy" id="526729"/>
    <lineage>
        <taxon>Bacteria</taxon>
        <taxon>Bacillati</taxon>
        <taxon>Actinomycetota</taxon>
        <taxon>Actinomycetes</taxon>
        <taxon>Micrococcales</taxon>
        <taxon>Promicromonosporaceae</taxon>
        <taxon>Krasilnikoviella</taxon>
    </lineage>
</organism>
<feature type="transmembrane region" description="Helical" evidence="7">
    <location>
        <begin position="366"/>
        <end position="390"/>
    </location>
</feature>
<dbReference type="EMBL" id="FUZQ01000001">
    <property type="protein sequence ID" value="SKC34769.1"/>
    <property type="molecule type" value="Genomic_DNA"/>
</dbReference>
<feature type="transmembrane region" description="Helical" evidence="7">
    <location>
        <begin position="209"/>
        <end position="230"/>
    </location>
</feature>
<dbReference type="InterPro" id="IPR004869">
    <property type="entry name" value="MMPL_dom"/>
</dbReference>
<comment type="similarity">
    <text evidence="2">Belongs to the resistance-nodulation-cell division (RND) (TC 2.A.6) family. MmpL subfamily.</text>
</comment>
<keyword evidence="6 7" id="KW-0472">Membrane</keyword>
<feature type="transmembrane region" description="Helical" evidence="7">
    <location>
        <begin position="652"/>
        <end position="675"/>
    </location>
</feature>
<keyword evidence="10" id="KW-1185">Reference proteome</keyword>
<evidence type="ECO:0000256" key="5">
    <source>
        <dbReference type="ARBA" id="ARBA00022989"/>
    </source>
</evidence>
<dbReference type="PROSITE" id="PS50156">
    <property type="entry name" value="SSD"/>
    <property type="match status" value="1"/>
</dbReference>
<proteinExistence type="inferred from homology"/>
<evidence type="ECO:0000313" key="9">
    <source>
        <dbReference type="EMBL" id="SKC34769.1"/>
    </source>
</evidence>
<protein>
    <submittedName>
        <fullName evidence="9">Putative drug exporter of the RND superfamily</fullName>
    </submittedName>
</protein>
<feature type="transmembrane region" description="Helical" evidence="7">
    <location>
        <begin position="604"/>
        <end position="625"/>
    </location>
</feature>
<dbReference type="STRING" id="526729.SAMN04324258_0014"/>
<feature type="transmembrane region" description="Helical" evidence="7">
    <location>
        <begin position="242"/>
        <end position="262"/>
    </location>
</feature>